<evidence type="ECO:0000259" key="8">
    <source>
        <dbReference type="PROSITE" id="PS51903"/>
    </source>
</evidence>
<dbReference type="Pfam" id="PF02861">
    <property type="entry name" value="Clp_N"/>
    <property type="match status" value="1"/>
</dbReference>
<name>A0A832EJW2_9BACT</name>
<protein>
    <submittedName>
        <fullName evidence="9">ATP-dependent Clp protease ATP-binding subunit ClpA</fullName>
    </submittedName>
</protein>
<sequence>MISRELEMAFSAAVREAKARRHEFFTLEHILYAIVHDAGGAEILYHCGADLDRLKQQLEEFFEHRLERLPKAVERDPIQTLAVQRVLQRAVMHAQGAEKRHVDVGDILAAMFHEENSHAVYFLKTHGVTRLDVLEYISHRISKVSGSVDEEADRPGAGLAPRPQRQAAKPTALERFTTHLTERAAQGLIDPLIGRETEIMRTLQILGRRTKNNPILVGDPGVGKTAIAEGLALKIHRKEVPESFHKAEIYALDMGALLAGTKFRGDFEARLKAVINELKSKPGAILFIDEIHTVVGAGATSGSSMDASNILKPVLASGMIRCIGSTTYEEYKNHFEKDRALSRRFQKIEIHEPGVEETYQILQGLRESYEKHHGVKYTAAALKAAAELSARHINDRYLPDKAIDVIDEAGASLRLKDHNRTRRVVHVKDIEEVVAKMAKIPPRSVSASDQARLQNLEQELKRTVFGQDEAIKALTTAIKRSRAGLRVPDRPIGSFLLIGPTGVGKTEVAKQLAATLGIHFLRFDMSEYMEKHAVARLIGAPPGYIGFDQGGLLTDAIRKHPHCVLLMDEIEKAHPDLFSILLQVMDYATLTDNNGKKADFRNVVLLMTSNAGAREMSSSSIGFGTAKEKDDRAAKGMKAVEQLFSPEFRNRLDGIIPFAGLDLSIMEKIVDKFMEELSRQLVEKKITVELSAEARRWLAEKGYDPAFGARPLARVVQTEIKDPLAEEILFGRLQKGGRVTVMRPAEVPEGADALRTESMAFLFQES</sequence>
<dbReference type="GO" id="GO:0005737">
    <property type="term" value="C:cytoplasm"/>
    <property type="evidence" value="ECO:0007669"/>
    <property type="project" value="TreeGrafter"/>
</dbReference>
<dbReference type="AlphaFoldDB" id="A0A832EJW2"/>
<evidence type="ECO:0000256" key="5">
    <source>
        <dbReference type="PROSITE-ProRule" id="PRU01251"/>
    </source>
</evidence>
<accession>A0A832EJW2</accession>
<dbReference type="PROSITE" id="PS00870">
    <property type="entry name" value="CLPAB_1"/>
    <property type="match status" value="1"/>
</dbReference>
<dbReference type="SUPFAM" id="SSF52540">
    <property type="entry name" value="P-loop containing nucleoside triphosphate hydrolases"/>
    <property type="match status" value="2"/>
</dbReference>
<dbReference type="Gene3D" id="3.40.50.300">
    <property type="entry name" value="P-loop containing nucleotide triphosphate hydrolases"/>
    <property type="match status" value="2"/>
</dbReference>
<dbReference type="FunFam" id="1.10.8.60:FF:000011">
    <property type="entry name" value="ATP-dependent Clp protease ATP-binding subunit"/>
    <property type="match status" value="1"/>
</dbReference>
<dbReference type="GO" id="GO:0043335">
    <property type="term" value="P:protein unfolding"/>
    <property type="evidence" value="ECO:0007669"/>
    <property type="project" value="InterPro"/>
</dbReference>
<dbReference type="FunFam" id="3.40.50.300:FF:000025">
    <property type="entry name" value="ATP-dependent Clp protease subunit"/>
    <property type="match status" value="1"/>
</dbReference>
<keyword evidence="4 6" id="KW-0143">Chaperone</keyword>
<dbReference type="Pfam" id="PF17871">
    <property type="entry name" value="AAA_lid_9"/>
    <property type="match status" value="1"/>
</dbReference>
<dbReference type="Pfam" id="PF10431">
    <property type="entry name" value="ClpB_D2-small"/>
    <property type="match status" value="1"/>
</dbReference>
<proteinExistence type="inferred from homology"/>
<dbReference type="GO" id="GO:0005524">
    <property type="term" value="F:ATP binding"/>
    <property type="evidence" value="ECO:0007669"/>
    <property type="project" value="UniProtKB-KW"/>
</dbReference>
<organism evidence="9">
    <name type="scientific">Desulfacinum infernum</name>
    <dbReference type="NCBI Taxonomy" id="35837"/>
    <lineage>
        <taxon>Bacteria</taxon>
        <taxon>Pseudomonadati</taxon>
        <taxon>Thermodesulfobacteriota</taxon>
        <taxon>Syntrophobacteria</taxon>
        <taxon>Syntrophobacterales</taxon>
        <taxon>Syntrophobacteraceae</taxon>
        <taxon>Desulfacinum</taxon>
    </lineage>
</organism>
<dbReference type="Gene3D" id="1.10.1780.10">
    <property type="entry name" value="Clp, N-terminal domain"/>
    <property type="match status" value="1"/>
</dbReference>
<dbReference type="Gene3D" id="1.10.8.60">
    <property type="match status" value="2"/>
</dbReference>
<dbReference type="GO" id="GO:0034605">
    <property type="term" value="P:cellular response to heat"/>
    <property type="evidence" value="ECO:0007669"/>
    <property type="project" value="TreeGrafter"/>
</dbReference>
<keyword evidence="9" id="KW-0645">Protease</keyword>
<keyword evidence="9" id="KW-0378">Hydrolase</keyword>
<evidence type="ECO:0000256" key="6">
    <source>
        <dbReference type="RuleBase" id="RU004432"/>
    </source>
</evidence>
<evidence type="ECO:0000313" key="9">
    <source>
        <dbReference type="EMBL" id="HFK97944.1"/>
    </source>
</evidence>
<dbReference type="InterPro" id="IPR001270">
    <property type="entry name" value="ClpA/B"/>
</dbReference>
<dbReference type="PANTHER" id="PTHR11638:SF111">
    <property type="entry name" value="ATP-DEPENDENT CLP PROTEASE ATP-BINDING SUBUNIT CLPA"/>
    <property type="match status" value="1"/>
</dbReference>
<dbReference type="SMART" id="SM01086">
    <property type="entry name" value="ClpB_D2-small"/>
    <property type="match status" value="1"/>
</dbReference>
<dbReference type="NCBIfam" id="TIGR02639">
    <property type="entry name" value="ClpA"/>
    <property type="match status" value="1"/>
</dbReference>
<dbReference type="EMBL" id="DSTK01000035">
    <property type="protein sequence ID" value="HFK97944.1"/>
    <property type="molecule type" value="Genomic_DNA"/>
</dbReference>
<dbReference type="SMART" id="SM00382">
    <property type="entry name" value="AAA"/>
    <property type="match status" value="2"/>
</dbReference>
<dbReference type="InterPro" id="IPR004176">
    <property type="entry name" value="Clp_R_N"/>
</dbReference>
<dbReference type="PANTHER" id="PTHR11638">
    <property type="entry name" value="ATP-DEPENDENT CLP PROTEASE"/>
    <property type="match status" value="1"/>
</dbReference>
<evidence type="ECO:0000256" key="4">
    <source>
        <dbReference type="ARBA" id="ARBA00023186"/>
    </source>
</evidence>
<dbReference type="PROSITE" id="PS00871">
    <property type="entry name" value="CLPAB_2"/>
    <property type="match status" value="1"/>
</dbReference>
<evidence type="ECO:0000256" key="3">
    <source>
        <dbReference type="ARBA" id="ARBA00022840"/>
    </source>
</evidence>
<feature type="region of interest" description="Disordered" evidence="7">
    <location>
        <begin position="145"/>
        <end position="170"/>
    </location>
</feature>
<dbReference type="InterPro" id="IPR018368">
    <property type="entry name" value="ClpA/B_CS1"/>
</dbReference>
<dbReference type="GO" id="GO:0006508">
    <property type="term" value="P:proteolysis"/>
    <property type="evidence" value="ECO:0007669"/>
    <property type="project" value="UniProtKB-KW"/>
</dbReference>
<keyword evidence="3 6" id="KW-0067">ATP-binding</keyword>
<keyword evidence="1 5" id="KW-0677">Repeat</keyword>
<dbReference type="InterPro" id="IPR028299">
    <property type="entry name" value="ClpA/B_CS2"/>
</dbReference>
<keyword evidence="2 6" id="KW-0547">Nucleotide-binding</keyword>
<dbReference type="InterPro" id="IPR019489">
    <property type="entry name" value="Clp_ATPase_C"/>
</dbReference>
<dbReference type="Pfam" id="PF07724">
    <property type="entry name" value="AAA_2"/>
    <property type="match status" value="1"/>
</dbReference>
<dbReference type="GO" id="GO:0016887">
    <property type="term" value="F:ATP hydrolysis activity"/>
    <property type="evidence" value="ECO:0007669"/>
    <property type="project" value="InterPro"/>
</dbReference>
<dbReference type="PROSITE" id="PS51903">
    <property type="entry name" value="CLP_R"/>
    <property type="match status" value="1"/>
</dbReference>
<dbReference type="InterPro" id="IPR036628">
    <property type="entry name" value="Clp_N_dom_sf"/>
</dbReference>
<dbReference type="CDD" id="cd19499">
    <property type="entry name" value="RecA-like_ClpB_Hsp104-like"/>
    <property type="match status" value="1"/>
</dbReference>
<dbReference type="InterPro" id="IPR013461">
    <property type="entry name" value="ClpA"/>
</dbReference>
<dbReference type="SUPFAM" id="SSF81923">
    <property type="entry name" value="Double Clp-N motif"/>
    <property type="match status" value="1"/>
</dbReference>
<feature type="domain" description="Clp R" evidence="8">
    <location>
        <begin position="1"/>
        <end position="147"/>
    </location>
</feature>
<dbReference type="InterPro" id="IPR050130">
    <property type="entry name" value="ClpA_ClpB"/>
</dbReference>
<gene>
    <name evidence="9" type="primary">clpA</name>
    <name evidence="9" type="ORF">ENS06_11580</name>
</gene>
<evidence type="ECO:0000256" key="7">
    <source>
        <dbReference type="SAM" id="MobiDB-lite"/>
    </source>
</evidence>
<dbReference type="PRINTS" id="PR00300">
    <property type="entry name" value="CLPPROTEASEA"/>
</dbReference>
<dbReference type="CDD" id="cd00009">
    <property type="entry name" value="AAA"/>
    <property type="match status" value="1"/>
</dbReference>
<dbReference type="Pfam" id="PF00004">
    <property type="entry name" value="AAA"/>
    <property type="match status" value="1"/>
</dbReference>
<dbReference type="InterPro" id="IPR003959">
    <property type="entry name" value="ATPase_AAA_core"/>
</dbReference>
<dbReference type="InterPro" id="IPR027417">
    <property type="entry name" value="P-loop_NTPase"/>
</dbReference>
<comment type="similarity">
    <text evidence="6">Belongs to the ClpA/ClpB family.</text>
</comment>
<reference evidence="9" key="1">
    <citation type="journal article" date="2020" name="mSystems">
        <title>Genome- and Community-Level Interaction Insights into Carbon Utilization and Element Cycling Functions of Hydrothermarchaeota in Hydrothermal Sediment.</title>
        <authorList>
            <person name="Zhou Z."/>
            <person name="Liu Y."/>
            <person name="Xu W."/>
            <person name="Pan J."/>
            <person name="Luo Z.H."/>
            <person name="Li M."/>
        </authorList>
    </citation>
    <scope>NUCLEOTIDE SEQUENCE [LARGE SCALE GENOMIC DNA]</scope>
    <source>
        <strain evidence="9">SpSt-456</strain>
    </source>
</reference>
<dbReference type="GO" id="GO:0008233">
    <property type="term" value="F:peptidase activity"/>
    <property type="evidence" value="ECO:0007669"/>
    <property type="project" value="UniProtKB-KW"/>
</dbReference>
<dbReference type="InterPro" id="IPR003593">
    <property type="entry name" value="AAA+_ATPase"/>
</dbReference>
<evidence type="ECO:0000256" key="2">
    <source>
        <dbReference type="ARBA" id="ARBA00022741"/>
    </source>
</evidence>
<dbReference type="InterPro" id="IPR041546">
    <property type="entry name" value="ClpA/ClpB_AAA_lid"/>
</dbReference>
<comment type="caution">
    <text evidence="9">The sequence shown here is derived from an EMBL/GenBank/DDBJ whole genome shotgun (WGS) entry which is preliminary data.</text>
</comment>
<evidence type="ECO:0000256" key="1">
    <source>
        <dbReference type="ARBA" id="ARBA00022737"/>
    </source>
</evidence>